<evidence type="ECO:0000313" key="1">
    <source>
        <dbReference type="EMBL" id="KAJ8010499.1"/>
    </source>
</evidence>
<name>A0ACC2H399_DALPE</name>
<proteinExistence type="predicted"/>
<keyword evidence="2" id="KW-1185">Reference proteome</keyword>
<protein>
    <submittedName>
        <fullName evidence="1">Uncharacterized protein</fullName>
    </submittedName>
</protein>
<evidence type="ECO:0000313" key="2">
    <source>
        <dbReference type="Proteomes" id="UP001157502"/>
    </source>
</evidence>
<organism evidence="1 2">
    <name type="scientific">Dallia pectoralis</name>
    <name type="common">Alaska blackfish</name>
    <dbReference type="NCBI Taxonomy" id="75939"/>
    <lineage>
        <taxon>Eukaryota</taxon>
        <taxon>Metazoa</taxon>
        <taxon>Chordata</taxon>
        <taxon>Craniata</taxon>
        <taxon>Vertebrata</taxon>
        <taxon>Euteleostomi</taxon>
        <taxon>Actinopterygii</taxon>
        <taxon>Neopterygii</taxon>
        <taxon>Teleostei</taxon>
        <taxon>Protacanthopterygii</taxon>
        <taxon>Esociformes</taxon>
        <taxon>Umbridae</taxon>
        <taxon>Dallia</taxon>
    </lineage>
</organism>
<comment type="caution">
    <text evidence="1">The sequence shown here is derived from an EMBL/GenBank/DDBJ whole genome shotgun (WGS) entry which is preliminary data.</text>
</comment>
<gene>
    <name evidence="1" type="ORF">DPEC_G00075730</name>
</gene>
<sequence length="597" mass="66120">MVLWVNHEKPSSKKHSSPPVDSVPESRKDSLPIVLGNNVTESGLLLESLTGFALVISSDGMVFYASSTIVDYLGFHQTDVMHQNVFDYIHVDDRQEFRRQLHWAMNPSRQGSSQDHESAAGTGEDLVVNSLFHSQEAGGVAPEFSSFLNRCFISRVRCLLDSTSGFLTMQFQGRLKFLNGQKKKSGSGAPLAPQLALFCVVVPLLLPSITEMKIKSMMMKSRHKSGGGNVSAVEHGEREEHFRRHSGSVGLVDGADPLTFNCPNPAGPQQRHHTPWTPLSKDSLKFKTEGVYYGQEEPLDYCKTSMSGPPQQKSPDMDTSWHMRPASGPIRTGQNGGYVPCNRVGKAGPYGKPYRMSPAVPLYDDQQSPDASDLFCVEVMKSESGYAECYDGRLLPGTPIKVEQDSDSENGCDAYGRPWTSRQPLDRRYGYGESNSLQMKSEANYYEQYLPCQRGKAGVSPVSPPYNNGHYQNYNQAMGARPLKCVIHREQSQFSPQRLSHSDPLCSSQSVNCMDGYTGGPVEHSKGYMQQDYKIGYEFKGHGLLHAIKREPMDSPPWSGGSGHDLSHVMGQSQRSAMPNCIANSGHHKVNPYVYMQ</sequence>
<accession>A0ACC2H399</accession>
<dbReference type="Proteomes" id="UP001157502">
    <property type="component" value="Chromosome 6"/>
</dbReference>
<reference evidence="1" key="1">
    <citation type="submission" date="2021-05" db="EMBL/GenBank/DDBJ databases">
        <authorList>
            <person name="Pan Q."/>
            <person name="Jouanno E."/>
            <person name="Zahm M."/>
            <person name="Klopp C."/>
            <person name="Cabau C."/>
            <person name="Louis A."/>
            <person name="Berthelot C."/>
            <person name="Parey E."/>
            <person name="Roest Crollius H."/>
            <person name="Montfort J."/>
            <person name="Robinson-Rechavi M."/>
            <person name="Bouchez O."/>
            <person name="Lampietro C."/>
            <person name="Lopez Roques C."/>
            <person name="Donnadieu C."/>
            <person name="Postlethwait J."/>
            <person name="Bobe J."/>
            <person name="Dillon D."/>
            <person name="Chandos A."/>
            <person name="von Hippel F."/>
            <person name="Guiguen Y."/>
        </authorList>
    </citation>
    <scope>NUCLEOTIDE SEQUENCE</scope>
    <source>
        <strain evidence="1">YG-Jan2019</strain>
    </source>
</reference>
<dbReference type="EMBL" id="CM055733">
    <property type="protein sequence ID" value="KAJ8010499.1"/>
    <property type="molecule type" value="Genomic_DNA"/>
</dbReference>